<feature type="transmembrane region" description="Helical" evidence="1">
    <location>
        <begin position="162"/>
        <end position="182"/>
    </location>
</feature>
<dbReference type="Proteomes" id="UP000284120">
    <property type="component" value="Unassembled WGS sequence"/>
</dbReference>
<feature type="transmembrane region" description="Helical" evidence="1">
    <location>
        <begin position="96"/>
        <end position="118"/>
    </location>
</feature>
<feature type="transmembrane region" description="Helical" evidence="1">
    <location>
        <begin position="30"/>
        <end position="50"/>
    </location>
</feature>
<evidence type="ECO:0000313" key="2">
    <source>
        <dbReference type="EMBL" id="RWU05776.1"/>
    </source>
</evidence>
<accession>A0A443YPU9</accession>
<keyword evidence="1" id="KW-0472">Membrane</keyword>
<dbReference type="InterPro" id="IPR018750">
    <property type="entry name" value="DUF2306_membrane"/>
</dbReference>
<dbReference type="Pfam" id="PF10067">
    <property type="entry name" value="DUF2306"/>
    <property type="match status" value="1"/>
</dbReference>
<evidence type="ECO:0000256" key="1">
    <source>
        <dbReference type="SAM" id="Phobius"/>
    </source>
</evidence>
<gene>
    <name evidence="2" type="ORF">DPV69_16385</name>
</gene>
<keyword evidence="1" id="KW-0812">Transmembrane</keyword>
<comment type="caution">
    <text evidence="2">The sequence shown here is derived from an EMBL/GenBank/DDBJ whole genome shotgun (WGS) entry which is preliminary data.</text>
</comment>
<feature type="transmembrane region" description="Helical" evidence="1">
    <location>
        <begin position="70"/>
        <end position="90"/>
    </location>
</feature>
<organism evidence="2 3">
    <name type="scientific">Pedobacter chitinilyticus</name>
    <dbReference type="NCBI Taxonomy" id="2233776"/>
    <lineage>
        <taxon>Bacteria</taxon>
        <taxon>Pseudomonadati</taxon>
        <taxon>Bacteroidota</taxon>
        <taxon>Sphingobacteriia</taxon>
        <taxon>Sphingobacteriales</taxon>
        <taxon>Sphingobacteriaceae</taxon>
        <taxon>Pedobacter</taxon>
    </lineage>
</organism>
<reference evidence="2 3" key="1">
    <citation type="submission" date="2018-06" db="EMBL/GenBank/DDBJ databases">
        <title>Pedobacter endophyticus sp. nov., an endophytic bacterium isolated from a leaf of Triticum aestivum.</title>
        <authorList>
            <person name="Zhang L."/>
        </authorList>
    </citation>
    <scope>NUCLEOTIDE SEQUENCE [LARGE SCALE GENOMIC DNA]</scope>
    <source>
        <strain evidence="2 3">CM134L-2</strain>
    </source>
</reference>
<dbReference type="EMBL" id="SAYW01000005">
    <property type="protein sequence ID" value="RWU05776.1"/>
    <property type="molecule type" value="Genomic_DNA"/>
</dbReference>
<dbReference type="OrthoDB" id="6385003at2"/>
<protein>
    <submittedName>
        <fullName evidence="2">DUF2306 domain-containing protein</fullName>
    </submittedName>
</protein>
<feature type="transmembrane region" description="Helical" evidence="1">
    <location>
        <begin position="130"/>
        <end position="156"/>
    </location>
</feature>
<proteinExistence type="predicted"/>
<keyword evidence="3" id="KW-1185">Reference proteome</keyword>
<sequence length="190" mass="22047">MLQITLRYLPVSSDIAFLQIKQTEVEGIRLYLPIFYIHVFSAIFVLLAGFTQFNKTLLNKHAKLHRKLGYLYVVLVLLFAAPSGLFIGFFANGGLIAKAAFSILAVLWFWFTLKAVLLAKKQEFKAHYNFMLRSFALTCSAITLRLWKVILVYLFHPAPMDVYQIIAWLGWIPNLLLVEWMIRKKYLNLK</sequence>
<keyword evidence="1" id="KW-1133">Transmembrane helix</keyword>
<evidence type="ECO:0000313" key="3">
    <source>
        <dbReference type="Proteomes" id="UP000284120"/>
    </source>
</evidence>
<dbReference type="AlphaFoldDB" id="A0A443YPU9"/>
<name>A0A443YPU9_9SPHI</name>